<gene>
    <name evidence="1" type="ORF">J2R62_01260</name>
</gene>
<dbReference type="Pfam" id="PF11060">
    <property type="entry name" value="DUF2861"/>
    <property type="match status" value="1"/>
</dbReference>
<protein>
    <submittedName>
        <fullName evidence="1">DUF2861 family protein</fullName>
    </submittedName>
</protein>
<dbReference type="EMBL" id="JAFNAA010000001">
    <property type="protein sequence ID" value="MBO1106860.1"/>
    <property type="molecule type" value="Genomic_DNA"/>
</dbReference>
<dbReference type="InterPro" id="IPR021290">
    <property type="entry name" value="DUF2861"/>
</dbReference>
<evidence type="ECO:0000313" key="2">
    <source>
        <dbReference type="Proteomes" id="UP000664658"/>
    </source>
</evidence>
<reference evidence="1" key="1">
    <citation type="submission" date="2021-03" db="EMBL/GenBank/DDBJ databases">
        <title>Plesiomonas shigelloides zfcc0051, isolated from zebrafish feces.</title>
        <authorList>
            <person name="Vanderhoek Z."/>
            <person name="Gaulke C."/>
        </authorList>
    </citation>
    <scope>NUCLEOTIDE SEQUENCE</scope>
    <source>
        <strain evidence="1">Zfcc0051</strain>
    </source>
</reference>
<dbReference type="AlphaFoldDB" id="A0A8I1W431"/>
<sequence>MMRIRQTFWSPVMAGLLLAGVLGSSLSARADSGFAGSWFAASALTPAYQALAAGDSALAWQYLLSAVRAQSVPVSAWQPLYQAILEESECGRLLPSVTESPASLSLQQRSSGEHQAFQVRWSSAADQAMQLEGASTTVRLMPDAAAVSVANHAKQEAEDIELESTELSAPLPSGVYQITRSALSSNPSEPQVVAVPSAGPSVGTESILLTPWPQQRWVQLDGQGNRLQLTPPVMVRSCPAVSLQWQWFDAEYRLLGAPWPIRLNAQGAAQLPETIPAKAVWLSAVVTQTRYQGQLRIAEQQRLTLPLRWVRSAQGEQ</sequence>
<proteinExistence type="predicted"/>
<accession>A0A8I1W431</accession>
<name>A0A8I1W431_PLESH</name>
<organism evidence="1 2">
    <name type="scientific">Plesiomonas shigelloides</name>
    <name type="common">Aeromonas shigelloides</name>
    <dbReference type="NCBI Taxonomy" id="703"/>
    <lineage>
        <taxon>Bacteria</taxon>
        <taxon>Pseudomonadati</taxon>
        <taxon>Pseudomonadota</taxon>
        <taxon>Gammaproteobacteria</taxon>
        <taxon>Enterobacterales</taxon>
        <taxon>Enterobacteriaceae</taxon>
        <taxon>Plesiomonas</taxon>
    </lineage>
</organism>
<comment type="caution">
    <text evidence="1">The sequence shown here is derived from an EMBL/GenBank/DDBJ whole genome shotgun (WGS) entry which is preliminary data.</text>
</comment>
<evidence type="ECO:0000313" key="1">
    <source>
        <dbReference type="EMBL" id="MBO1106860.1"/>
    </source>
</evidence>
<dbReference type="Proteomes" id="UP000664658">
    <property type="component" value="Unassembled WGS sequence"/>
</dbReference>